<dbReference type="Proteomes" id="UP001162483">
    <property type="component" value="Unassembled WGS sequence"/>
</dbReference>
<sequence>MCHFQVSSHCGGFHLFLGCLADYRAFLRCHLAPSRPWAPRYRLVTLLLGPQCDLGPCTASHCLPLCHCCHFQVSSRPVVSILVIGCCMASPLLAASTAHSCGSKLWFVAR</sequence>
<organism evidence="1 2">
    <name type="scientific">Staurois parvus</name>
    <dbReference type="NCBI Taxonomy" id="386267"/>
    <lineage>
        <taxon>Eukaryota</taxon>
        <taxon>Metazoa</taxon>
        <taxon>Chordata</taxon>
        <taxon>Craniata</taxon>
        <taxon>Vertebrata</taxon>
        <taxon>Euteleostomi</taxon>
        <taxon>Amphibia</taxon>
        <taxon>Batrachia</taxon>
        <taxon>Anura</taxon>
        <taxon>Neobatrachia</taxon>
        <taxon>Ranoidea</taxon>
        <taxon>Ranidae</taxon>
        <taxon>Staurois</taxon>
    </lineage>
</organism>
<keyword evidence="2" id="KW-1185">Reference proteome</keyword>
<accession>A0ABN9CH24</accession>
<reference evidence="1" key="1">
    <citation type="submission" date="2023-05" db="EMBL/GenBank/DDBJ databases">
        <authorList>
            <person name="Stuckert A."/>
        </authorList>
    </citation>
    <scope>NUCLEOTIDE SEQUENCE</scope>
</reference>
<dbReference type="EMBL" id="CATNWA010009909">
    <property type="protein sequence ID" value="CAI9558936.1"/>
    <property type="molecule type" value="Genomic_DNA"/>
</dbReference>
<name>A0ABN9CH24_9NEOB</name>
<gene>
    <name evidence="1" type="ORF">SPARVUS_LOCUS4998098</name>
</gene>
<evidence type="ECO:0000313" key="2">
    <source>
        <dbReference type="Proteomes" id="UP001162483"/>
    </source>
</evidence>
<protein>
    <submittedName>
        <fullName evidence="1">Uncharacterized protein</fullName>
    </submittedName>
</protein>
<evidence type="ECO:0000313" key="1">
    <source>
        <dbReference type="EMBL" id="CAI9558936.1"/>
    </source>
</evidence>
<proteinExistence type="predicted"/>
<comment type="caution">
    <text evidence="1">The sequence shown here is derived from an EMBL/GenBank/DDBJ whole genome shotgun (WGS) entry which is preliminary data.</text>
</comment>